<dbReference type="SUPFAM" id="SSF52833">
    <property type="entry name" value="Thioredoxin-like"/>
    <property type="match status" value="1"/>
</dbReference>
<sequence length="216" mass="23620">MLPKSNSKFISRRGMRMLLVTGVLLVLTYFIIQNGTTSDQFVTPIAPRPVPNAPSVQDTVEAEEPSVQLLSKGAEGAVAASKEDVDVARAQQQSKVLFDAAKTYNEILSLSSMVVFSKSTCPLSSGLKQLLNNNYEFLPDYQVVELDKHANGAELQKYVTKTTARSTVPNLVINGVSRGGHDSIMELHKTGELLESLRKWANGKITVTQKQRPSNS</sequence>
<keyword evidence="2" id="KW-0001">2Fe-2S</keyword>
<protein>
    <submittedName>
        <fullName evidence="5">AER017Cp</fullName>
    </submittedName>
</protein>
<dbReference type="PANTHER" id="PTHR45694">
    <property type="entry name" value="GLUTAREDOXIN 2"/>
    <property type="match status" value="1"/>
</dbReference>
<keyword evidence="3" id="KW-0411">Iron-sulfur</keyword>
<evidence type="ECO:0000256" key="1">
    <source>
        <dbReference type="ARBA" id="ARBA00009630"/>
    </source>
</evidence>
<dbReference type="STRING" id="284811.Q757J6"/>
<dbReference type="GO" id="GO:0000324">
    <property type="term" value="C:fungal-type vacuole"/>
    <property type="evidence" value="ECO:0000318"/>
    <property type="project" value="GO_Central"/>
</dbReference>
<gene>
    <name evidence="5" type="ORF">AGOS_AER017C</name>
</gene>
<dbReference type="PROSITE" id="PS51354">
    <property type="entry name" value="GLUTAREDOXIN_2"/>
    <property type="match status" value="1"/>
</dbReference>
<dbReference type="GO" id="GO:0034599">
    <property type="term" value="P:cellular response to oxidative stress"/>
    <property type="evidence" value="ECO:0000318"/>
    <property type="project" value="GO_Central"/>
</dbReference>
<dbReference type="HOGENOM" id="CLU_026126_0_1_1"/>
<dbReference type="Gene3D" id="3.40.30.10">
    <property type="entry name" value="Glutaredoxin"/>
    <property type="match status" value="1"/>
</dbReference>
<keyword evidence="6" id="KW-1185">Reference proteome</keyword>
<dbReference type="FunFam" id="3.40.30.10:FF:000093">
    <property type="entry name" value="Glutaredoxin 2"/>
    <property type="match status" value="1"/>
</dbReference>
<dbReference type="GeneID" id="4621078"/>
<evidence type="ECO:0000259" key="4">
    <source>
        <dbReference type="Pfam" id="PF00462"/>
    </source>
</evidence>
<dbReference type="RefSeq" id="NP_984877.2">
    <property type="nucleotide sequence ID" value="NM_210231.2"/>
</dbReference>
<keyword evidence="2" id="KW-0479">Metal-binding</keyword>
<dbReference type="eggNOG" id="KOG1752">
    <property type="taxonomic scope" value="Eukaryota"/>
</dbReference>
<keyword evidence="2" id="KW-0408">Iron</keyword>
<comment type="similarity">
    <text evidence="1">Belongs to the glutaredoxin family. Monothiol subfamily.</text>
</comment>
<dbReference type="InterPro" id="IPR002109">
    <property type="entry name" value="Glutaredoxin"/>
</dbReference>
<feature type="domain" description="Glutaredoxin" evidence="4">
    <location>
        <begin position="114"/>
        <end position="176"/>
    </location>
</feature>
<dbReference type="InParanoid" id="Q757J6"/>
<evidence type="ECO:0000256" key="2">
    <source>
        <dbReference type="ARBA" id="ARBA00022714"/>
    </source>
</evidence>
<dbReference type="EMBL" id="AE016818">
    <property type="protein sequence ID" value="AAS52701.2"/>
    <property type="molecule type" value="Genomic_DNA"/>
</dbReference>
<evidence type="ECO:0000313" key="6">
    <source>
        <dbReference type="Proteomes" id="UP000000591"/>
    </source>
</evidence>
<dbReference type="GO" id="GO:0051537">
    <property type="term" value="F:2 iron, 2 sulfur cluster binding"/>
    <property type="evidence" value="ECO:0007669"/>
    <property type="project" value="UniProtKB-KW"/>
</dbReference>
<reference evidence="5 6" key="1">
    <citation type="journal article" date="2004" name="Science">
        <title>The Ashbya gossypii genome as a tool for mapping the ancient Saccharomyces cerevisiae genome.</title>
        <authorList>
            <person name="Dietrich F.S."/>
            <person name="Voegeli S."/>
            <person name="Brachat S."/>
            <person name="Lerch A."/>
            <person name="Gates K."/>
            <person name="Steiner S."/>
            <person name="Mohr C."/>
            <person name="Pohlmann R."/>
            <person name="Luedi P."/>
            <person name="Choi S."/>
            <person name="Wing R.A."/>
            <person name="Flavier A."/>
            <person name="Gaffney T.D."/>
            <person name="Philippsen P."/>
        </authorList>
    </citation>
    <scope>NUCLEOTIDE SEQUENCE [LARGE SCALE GENOMIC DNA]</scope>
    <source>
        <strain evidence="6">ATCC 10895 / CBS 109.51 / FGSC 9923 / NRRL Y-1056</strain>
    </source>
</reference>
<dbReference type="InterPro" id="IPR014025">
    <property type="entry name" value="Glutaredoxin_subgr"/>
</dbReference>
<dbReference type="CDD" id="cd03419">
    <property type="entry name" value="GRX_GRXh_1_2_like"/>
    <property type="match status" value="1"/>
</dbReference>
<name>Q757J6_EREGS</name>
<dbReference type="OMA" id="DSIMELH"/>
<dbReference type="FunCoup" id="Q757J6">
    <property type="interactions" value="23"/>
</dbReference>
<accession>Q757J6</accession>
<dbReference type="GO" id="GO:0005801">
    <property type="term" value="C:cis-Golgi network"/>
    <property type="evidence" value="ECO:0000318"/>
    <property type="project" value="GO_Central"/>
</dbReference>
<dbReference type="PANTHER" id="PTHR45694:SF5">
    <property type="entry name" value="GLUTAREDOXIN 2"/>
    <property type="match status" value="1"/>
</dbReference>
<dbReference type="Proteomes" id="UP000000591">
    <property type="component" value="Chromosome V"/>
</dbReference>
<reference evidence="6" key="2">
    <citation type="journal article" date="2013" name="G3 (Bethesda)">
        <title>Genomes of Ashbya fungi isolated from insects reveal four mating-type loci, numerous translocations, lack of transposons, and distinct gene duplications.</title>
        <authorList>
            <person name="Dietrich F.S."/>
            <person name="Voegeli S."/>
            <person name="Kuo S."/>
            <person name="Philippsen P."/>
        </authorList>
    </citation>
    <scope>GENOME REANNOTATION</scope>
    <source>
        <strain evidence="6">ATCC 10895 / CBS 109.51 / FGSC 9923 / NRRL Y-1056</strain>
    </source>
</reference>
<dbReference type="KEGG" id="ago:AGOS_AER017C"/>
<evidence type="ECO:0000313" key="5">
    <source>
        <dbReference type="EMBL" id="AAS52701.2"/>
    </source>
</evidence>
<dbReference type="OrthoDB" id="423313at2759"/>
<evidence type="ECO:0000256" key="3">
    <source>
        <dbReference type="ARBA" id="ARBA00023014"/>
    </source>
</evidence>
<dbReference type="Pfam" id="PF00462">
    <property type="entry name" value="Glutaredoxin"/>
    <property type="match status" value="1"/>
</dbReference>
<proteinExistence type="inferred from homology"/>
<dbReference type="GO" id="GO:0005796">
    <property type="term" value="C:Golgi lumen"/>
    <property type="evidence" value="ECO:0000318"/>
    <property type="project" value="GO_Central"/>
</dbReference>
<dbReference type="AlphaFoldDB" id="Q757J6"/>
<dbReference type="GO" id="GO:0004362">
    <property type="term" value="F:glutathione-disulfide reductase (NADPH) activity"/>
    <property type="evidence" value="ECO:0007669"/>
    <property type="project" value="UniProtKB-ARBA"/>
</dbReference>
<dbReference type="PRINTS" id="PR00160">
    <property type="entry name" value="GLUTAREDOXIN"/>
</dbReference>
<dbReference type="GO" id="GO:0015038">
    <property type="term" value="F:glutathione disulfide oxidoreductase activity"/>
    <property type="evidence" value="ECO:0000318"/>
    <property type="project" value="GO_Central"/>
</dbReference>
<dbReference type="InterPro" id="IPR036249">
    <property type="entry name" value="Thioredoxin-like_sf"/>
</dbReference>
<dbReference type="GO" id="GO:0005737">
    <property type="term" value="C:cytoplasm"/>
    <property type="evidence" value="ECO:0000318"/>
    <property type="project" value="GO_Central"/>
</dbReference>
<organism evidence="5 6">
    <name type="scientific">Eremothecium gossypii (strain ATCC 10895 / CBS 109.51 / FGSC 9923 / NRRL Y-1056)</name>
    <name type="common">Yeast</name>
    <name type="synonym">Ashbya gossypii</name>
    <dbReference type="NCBI Taxonomy" id="284811"/>
    <lineage>
        <taxon>Eukaryota</taxon>
        <taxon>Fungi</taxon>
        <taxon>Dikarya</taxon>
        <taxon>Ascomycota</taxon>
        <taxon>Saccharomycotina</taxon>
        <taxon>Saccharomycetes</taxon>
        <taxon>Saccharomycetales</taxon>
        <taxon>Saccharomycetaceae</taxon>
        <taxon>Eremothecium</taxon>
    </lineage>
</organism>